<protein>
    <submittedName>
        <fullName evidence="2">Uncharacterized protein</fullName>
    </submittedName>
</protein>
<dbReference type="RefSeq" id="WP_145911459.1">
    <property type="nucleotide sequence ID" value="NZ_BAAAMZ010000022.1"/>
</dbReference>
<feature type="region of interest" description="Disordered" evidence="1">
    <location>
        <begin position="105"/>
        <end position="164"/>
    </location>
</feature>
<dbReference type="Proteomes" id="UP000317940">
    <property type="component" value="Unassembled WGS sequence"/>
</dbReference>
<reference evidence="2 3" key="1">
    <citation type="submission" date="2019-06" db="EMBL/GenBank/DDBJ databases">
        <title>Sequencing the genomes of 1000 actinobacteria strains.</title>
        <authorList>
            <person name="Klenk H.-P."/>
        </authorList>
    </citation>
    <scope>NUCLEOTIDE SEQUENCE [LARGE SCALE GENOMIC DNA]</scope>
    <source>
        <strain evidence="2 3">DSM 44826</strain>
    </source>
</reference>
<gene>
    <name evidence="2" type="ORF">FHX73_1828</name>
</gene>
<organism evidence="2 3">
    <name type="scientific">Kitasatospora viridis</name>
    <dbReference type="NCBI Taxonomy" id="281105"/>
    <lineage>
        <taxon>Bacteria</taxon>
        <taxon>Bacillati</taxon>
        <taxon>Actinomycetota</taxon>
        <taxon>Actinomycetes</taxon>
        <taxon>Kitasatosporales</taxon>
        <taxon>Streptomycetaceae</taxon>
        <taxon>Kitasatospora</taxon>
    </lineage>
</organism>
<keyword evidence="3" id="KW-1185">Reference proteome</keyword>
<accession>A0A561S9Y5</accession>
<evidence type="ECO:0000256" key="1">
    <source>
        <dbReference type="SAM" id="MobiDB-lite"/>
    </source>
</evidence>
<dbReference type="AlphaFoldDB" id="A0A561S9Y5"/>
<proteinExistence type="predicted"/>
<sequence length="164" mass="17016">MLTVLDRVEAGRLIETWLGTEIAKVWGDEPWVTNLIVVANVEVAADGVSLQTRVQTRTFQEKLPVVATHTVQPDVPSQAEVAASVPDLVAAIKKPLKELRVTAGLETAPPAPTPAPGSGTGSAPALPPVPAEAPADTHTPALPPVPAEAPADTHTVDQPGQQAF</sequence>
<dbReference type="EMBL" id="VIWT01000008">
    <property type="protein sequence ID" value="TWF71657.1"/>
    <property type="molecule type" value="Genomic_DNA"/>
</dbReference>
<evidence type="ECO:0000313" key="2">
    <source>
        <dbReference type="EMBL" id="TWF71657.1"/>
    </source>
</evidence>
<comment type="caution">
    <text evidence="2">The sequence shown here is derived from an EMBL/GenBank/DDBJ whole genome shotgun (WGS) entry which is preliminary data.</text>
</comment>
<name>A0A561S9Y5_9ACTN</name>
<evidence type="ECO:0000313" key="3">
    <source>
        <dbReference type="Proteomes" id="UP000317940"/>
    </source>
</evidence>